<keyword evidence="3" id="KW-1185">Reference proteome</keyword>
<feature type="region of interest" description="Disordered" evidence="1">
    <location>
        <begin position="190"/>
        <end position="218"/>
    </location>
</feature>
<feature type="compositionally biased region" description="Basic and acidic residues" evidence="1">
    <location>
        <begin position="201"/>
        <end position="213"/>
    </location>
</feature>
<dbReference type="AlphaFoldDB" id="A0A2J7RHG9"/>
<comment type="caution">
    <text evidence="2">The sequence shown here is derived from an EMBL/GenBank/DDBJ whole genome shotgun (WGS) entry which is preliminary data.</text>
</comment>
<dbReference type="Proteomes" id="UP000235965">
    <property type="component" value="Unassembled WGS sequence"/>
</dbReference>
<protein>
    <submittedName>
        <fullName evidence="2">Uncharacterized protein</fullName>
    </submittedName>
</protein>
<gene>
    <name evidence="2" type="ORF">B7P43_G06540</name>
</gene>
<accession>A0A2J7RHG9</accession>
<feature type="region of interest" description="Disordered" evidence="1">
    <location>
        <begin position="151"/>
        <end position="170"/>
    </location>
</feature>
<evidence type="ECO:0000313" key="3">
    <source>
        <dbReference type="Proteomes" id="UP000235965"/>
    </source>
</evidence>
<feature type="non-terminal residue" evidence="2">
    <location>
        <position position="1"/>
    </location>
</feature>
<proteinExistence type="predicted"/>
<name>A0A2J7RHG9_9NEOP</name>
<evidence type="ECO:0000313" key="2">
    <source>
        <dbReference type="EMBL" id="PNF40282.1"/>
    </source>
</evidence>
<dbReference type="InParanoid" id="A0A2J7RHG9"/>
<reference evidence="2 3" key="1">
    <citation type="submission" date="2017-12" db="EMBL/GenBank/DDBJ databases">
        <title>Hemimetabolous genomes reveal molecular basis of termite eusociality.</title>
        <authorList>
            <person name="Harrison M.C."/>
            <person name="Jongepier E."/>
            <person name="Robertson H.M."/>
            <person name="Arning N."/>
            <person name="Bitard-Feildel T."/>
            <person name="Chao H."/>
            <person name="Childers C.P."/>
            <person name="Dinh H."/>
            <person name="Doddapaneni H."/>
            <person name="Dugan S."/>
            <person name="Gowin J."/>
            <person name="Greiner C."/>
            <person name="Han Y."/>
            <person name="Hu H."/>
            <person name="Hughes D.S.T."/>
            <person name="Huylmans A.-K."/>
            <person name="Kemena C."/>
            <person name="Kremer L.P.M."/>
            <person name="Lee S.L."/>
            <person name="Lopez-Ezquerra A."/>
            <person name="Mallet L."/>
            <person name="Monroy-Kuhn J.M."/>
            <person name="Moser A."/>
            <person name="Murali S.C."/>
            <person name="Muzny D.M."/>
            <person name="Otani S."/>
            <person name="Piulachs M.-D."/>
            <person name="Poelchau M."/>
            <person name="Qu J."/>
            <person name="Schaub F."/>
            <person name="Wada-Katsumata A."/>
            <person name="Worley K.C."/>
            <person name="Xie Q."/>
            <person name="Ylla G."/>
            <person name="Poulsen M."/>
            <person name="Gibbs R.A."/>
            <person name="Schal C."/>
            <person name="Richards S."/>
            <person name="Belles X."/>
            <person name="Korb J."/>
            <person name="Bornberg-Bauer E."/>
        </authorList>
    </citation>
    <scope>NUCLEOTIDE SEQUENCE [LARGE SCALE GENOMIC DNA]</scope>
    <source>
        <tissue evidence="2">Whole body</tissue>
    </source>
</reference>
<evidence type="ECO:0000256" key="1">
    <source>
        <dbReference type="SAM" id="MobiDB-lite"/>
    </source>
</evidence>
<feature type="region of interest" description="Disordered" evidence="1">
    <location>
        <begin position="341"/>
        <end position="373"/>
    </location>
</feature>
<sequence>RRIFGPKKDEMIGGWRKLHNEELHNLYSSPSIIRMIKLRRMRLAGHVARMRILANAYRILVGRPEGKIPLGRPRRRWVDNIKMDLRDIRWNGMDWIYLAKDRDQWRALVNTVILFCLIISTSSLSISSTLAPDATETSVYATVQQAADIGTSEAPGGQAPSDNREHSSDTVPGVQIETDILLLIPETVAEGASASPSESVPSRRPENRARSLDDTEYYDEEYVSDNGDLETAESIVFRPLLRSRKHGSRRRVDKHDLSPRNIDPYRKVLFKQSCGRVNLLLVIASTVILDTDSCGTRGHILESHDTGPEPVCQVVTMLYLLNAASVLSLPTVLPEADLPNTGVESKNINEPALPNAGLQSEETNGPVAESDSTDKPVLFVGAVGSEDEDEPVVVDVDDILEVAEILVFRPSYKYWQNCIERRHKQAHREYSKHQ</sequence>
<feature type="compositionally biased region" description="Low complexity" evidence="1">
    <location>
        <begin position="190"/>
        <end position="200"/>
    </location>
</feature>
<dbReference type="EMBL" id="NEVH01003743">
    <property type="protein sequence ID" value="PNF40282.1"/>
    <property type="molecule type" value="Genomic_DNA"/>
</dbReference>
<organism evidence="2 3">
    <name type="scientific">Cryptotermes secundus</name>
    <dbReference type="NCBI Taxonomy" id="105785"/>
    <lineage>
        <taxon>Eukaryota</taxon>
        <taxon>Metazoa</taxon>
        <taxon>Ecdysozoa</taxon>
        <taxon>Arthropoda</taxon>
        <taxon>Hexapoda</taxon>
        <taxon>Insecta</taxon>
        <taxon>Pterygota</taxon>
        <taxon>Neoptera</taxon>
        <taxon>Polyneoptera</taxon>
        <taxon>Dictyoptera</taxon>
        <taxon>Blattodea</taxon>
        <taxon>Blattoidea</taxon>
        <taxon>Termitoidae</taxon>
        <taxon>Kalotermitidae</taxon>
        <taxon>Cryptotermitinae</taxon>
        <taxon>Cryptotermes</taxon>
    </lineage>
</organism>